<reference evidence="7" key="1">
    <citation type="submission" date="2020-10" db="EMBL/GenBank/DDBJ databases">
        <authorList>
            <person name="Gilroy R."/>
        </authorList>
    </citation>
    <scope>NUCLEOTIDE SEQUENCE</scope>
    <source>
        <strain evidence="7">13361</strain>
    </source>
</reference>
<feature type="transmembrane region" description="Helical" evidence="6">
    <location>
        <begin position="233"/>
        <end position="253"/>
    </location>
</feature>
<evidence type="ECO:0000256" key="1">
    <source>
        <dbReference type="ARBA" id="ARBA00004651"/>
    </source>
</evidence>
<feature type="transmembrane region" description="Helical" evidence="6">
    <location>
        <begin position="336"/>
        <end position="356"/>
    </location>
</feature>
<comment type="subcellular location">
    <subcellularLocation>
        <location evidence="1">Cell membrane</location>
        <topology evidence="1">Multi-pass membrane protein</topology>
    </subcellularLocation>
</comment>
<evidence type="ECO:0000256" key="6">
    <source>
        <dbReference type="SAM" id="Phobius"/>
    </source>
</evidence>
<keyword evidence="4 6" id="KW-1133">Transmembrane helix</keyword>
<feature type="transmembrane region" description="Helical" evidence="6">
    <location>
        <begin position="159"/>
        <end position="177"/>
    </location>
</feature>
<feature type="transmembrane region" description="Helical" evidence="6">
    <location>
        <begin position="472"/>
        <end position="490"/>
    </location>
</feature>
<comment type="caution">
    <text evidence="7">The sequence shown here is derived from an EMBL/GenBank/DDBJ whole genome shotgun (WGS) entry which is preliminary data.</text>
</comment>
<protein>
    <submittedName>
        <fullName evidence="7">Polysaccharide biosynthesis protein</fullName>
    </submittedName>
</protein>
<feature type="transmembrane region" description="Helical" evidence="6">
    <location>
        <begin position="183"/>
        <end position="205"/>
    </location>
</feature>
<feature type="transmembrane region" description="Helical" evidence="6">
    <location>
        <begin position="51"/>
        <end position="71"/>
    </location>
</feature>
<accession>A0A9D0Z2A7</accession>
<feature type="transmembrane region" description="Helical" evidence="6">
    <location>
        <begin position="376"/>
        <end position="396"/>
    </location>
</feature>
<dbReference type="PANTHER" id="PTHR30250">
    <property type="entry name" value="PST FAMILY PREDICTED COLANIC ACID TRANSPORTER"/>
    <property type="match status" value="1"/>
</dbReference>
<feature type="transmembrane region" description="Helical" evidence="6">
    <location>
        <begin position="12"/>
        <end position="31"/>
    </location>
</feature>
<evidence type="ECO:0000256" key="2">
    <source>
        <dbReference type="ARBA" id="ARBA00022475"/>
    </source>
</evidence>
<feature type="transmembrane region" description="Helical" evidence="6">
    <location>
        <begin position="119"/>
        <end position="138"/>
    </location>
</feature>
<evidence type="ECO:0000313" key="8">
    <source>
        <dbReference type="Proteomes" id="UP000886796"/>
    </source>
</evidence>
<dbReference type="PIRSF" id="PIRSF038958">
    <property type="entry name" value="PG_synth_SpoVB"/>
    <property type="match status" value="1"/>
</dbReference>
<evidence type="ECO:0000256" key="3">
    <source>
        <dbReference type="ARBA" id="ARBA00022692"/>
    </source>
</evidence>
<feature type="transmembrane region" description="Helical" evidence="6">
    <location>
        <begin position="496"/>
        <end position="521"/>
    </location>
</feature>
<dbReference type="CDD" id="cd13124">
    <property type="entry name" value="MATE_SpoVB_like"/>
    <property type="match status" value="1"/>
</dbReference>
<dbReference type="EMBL" id="DVFK01000080">
    <property type="protein sequence ID" value="HIQ67961.1"/>
    <property type="molecule type" value="Genomic_DNA"/>
</dbReference>
<dbReference type="InterPro" id="IPR050833">
    <property type="entry name" value="Poly_Biosynth_Transport"/>
</dbReference>
<dbReference type="InterPro" id="IPR002797">
    <property type="entry name" value="Polysacc_synth"/>
</dbReference>
<dbReference type="PANTHER" id="PTHR30250:SF21">
    <property type="entry name" value="LIPID II FLIPPASE MURJ"/>
    <property type="match status" value="1"/>
</dbReference>
<evidence type="ECO:0000313" key="7">
    <source>
        <dbReference type="EMBL" id="HIQ67961.1"/>
    </source>
</evidence>
<dbReference type="Pfam" id="PF01943">
    <property type="entry name" value="Polysacc_synt"/>
    <property type="match status" value="1"/>
</dbReference>
<evidence type="ECO:0000256" key="5">
    <source>
        <dbReference type="ARBA" id="ARBA00023136"/>
    </source>
</evidence>
<dbReference type="AlphaFoldDB" id="A0A9D0Z2A7"/>
<reference evidence="7" key="2">
    <citation type="journal article" date="2021" name="PeerJ">
        <title>Extensive microbial diversity within the chicken gut microbiome revealed by metagenomics and culture.</title>
        <authorList>
            <person name="Gilroy R."/>
            <person name="Ravi A."/>
            <person name="Getino M."/>
            <person name="Pursley I."/>
            <person name="Horton D.L."/>
            <person name="Alikhan N.F."/>
            <person name="Baker D."/>
            <person name="Gharbi K."/>
            <person name="Hall N."/>
            <person name="Watson M."/>
            <person name="Adriaenssens E.M."/>
            <person name="Foster-Nyarko E."/>
            <person name="Jarju S."/>
            <person name="Secka A."/>
            <person name="Antonio M."/>
            <person name="Oren A."/>
            <person name="Chaudhuri R.R."/>
            <person name="La Ragione R."/>
            <person name="Hildebrand F."/>
            <person name="Pallen M.J."/>
        </authorList>
    </citation>
    <scope>NUCLEOTIDE SEQUENCE</scope>
    <source>
        <strain evidence="7">13361</strain>
    </source>
</reference>
<keyword evidence="2" id="KW-1003">Cell membrane</keyword>
<sequence>MEHKKQNFLQGAAMLAAATVLVKVIGALYKIPLKLAIGDQGYSYFITAYDIYSVLLMISTAGLPVAMSRMISQATALGHYNRVRRIYETCRMIFLIVGILSSLLMMVLCRQLAELLNQPDAWAAILFLGPCALLMGVLSTYRGFFQGQGNMAPTSVSQVLEAVFKLVVGLAVAYAVLRYTQSVPLAAGGAILGVTISCLVSAIYLRRKLAPAYRALPRTTEAVESYGATAKQVLSIAIPITIGAAGLQLLTVVESGLYMGQLLDIIGGGLYMKEMVTPQMDAQAVADTLKGIYNMTQTIFNMPCAFMIPITTSVLPAITSYITLNNHKAVKATEESAARIAGLLALPCTVGLILLAEPVMALLGGYRGVRLELAGQLMQILGLCVFLYAIIQYTNVVLQSHGYAHVPVINMLVCGVVKLIVVYVLVGNPQVGVLGAPIGAALCYFFIGALNLIAIARLVPQKPRILTNMLRSFIPAAVMGVAVWGTTYVLTQVLSISSWVLLCGVPVGVGAVVYAICVVFFRGITREDCLLLPKGEKLARFFKGNSE</sequence>
<feature type="transmembrane region" description="Helical" evidence="6">
    <location>
        <begin position="299"/>
        <end position="324"/>
    </location>
</feature>
<feature type="transmembrane region" description="Helical" evidence="6">
    <location>
        <begin position="92"/>
        <end position="113"/>
    </location>
</feature>
<feature type="transmembrane region" description="Helical" evidence="6">
    <location>
        <begin position="438"/>
        <end position="460"/>
    </location>
</feature>
<proteinExistence type="predicted"/>
<gene>
    <name evidence="7" type="ORF">IAB74_05600</name>
</gene>
<evidence type="ECO:0000256" key="4">
    <source>
        <dbReference type="ARBA" id="ARBA00022989"/>
    </source>
</evidence>
<keyword evidence="3 6" id="KW-0812">Transmembrane</keyword>
<dbReference type="InterPro" id="IPR024923">
    <property type="entry name" value="PG_synth_SpoVB"/>
</dbReference>
<dbReference type="GO" id="GO:0005886">
    <property type="term" value="C:plasma membrane"/>
    <property type="evidence" value="ECO:0007669"/>
    <property type="project" value="UniProtKB-SubCell"/>
</dbReference>
<name>A0A9D0Z2A7_9FIRM</name>
<organism evidence="7 8">
    <name type="scientific">Candidatus Faecousia excrementigallinarum</name>
    <dbReference type="NCBI Taxonomy" id="2840806"/>
    <lineage>
        <taxon>Bacteria</taxon>
        <taxon>Bacillati</taxon>
        <taxon>Bacillota</taxon>
        <taxon>Clostridia</taxon>
        <taxon>Eubacteriales</taxon>
        <taxon>Oscillospiraceae</taxon>
        <taxon>Faecousia</taxon>
    </lineage>
</organism>
<dbReference type="Proteomes" id="UP000886796">
    <property type="component" value="Unassembled WGS sequence"/>
</dbReference>
<feature type="transmembrane region" description="Helical" evidence="6">
    <location>
        <begin position="408"/>
        <end position="426"/>
    </location>
</feature>
<keyword evidence="5 6" id="KW-0472">Membrane</keyword>